<gene>
    <name evidence="2" type="ORF">UR53_C0001G0160</name>
</gene>
<dbReference type="AlphaFoldDB" id="A0A0G0D8S0"/>
<reference evidence="2 3" key="1">
    <citation type="journal article" date="2015" name="Nature">
        <title>rRNA introns, odd ribosomes, and small enigmatic genomes across a large radiation of phyla.</title>
        <authorList>
            <person name="Brown C.T."/>
            <person name="Hug L.A."/>
            <person name="Thomas B.C."/>
            <person name="Sharon I."/>
            <person name="Castelle C.J."/>
            <person name="Singh A."/>
            <person name="Wilkins M.J."/>
            <person name="Williams K.H."/>
            <person name="Banfield J.F."/>
        </authorList>
    </citation>
    <scope>NUCLEOTIDE SEQUENCE [LARGE SCALE GENOMIC DNA]</scope>
</reference>
<feature type="transmembrane region" description="Helical" evidence="1">
    <location>
        <begin position="95"/>
        <end position="110"/>
    </location>
</feature>
<comment type="caution">
    <text evidence="2">The sequence shown here is derived from an EMBL/GenBank/DDBJ whole genome shotgun (WGS) entry which is preliminary data.</text>
</comment>
<keyword evidence="1" id="KW-1133">Transmembrane helix</keyword>
<evidence type="ECO:0008006" key="4">
    <source>
        <dbReference type="Google" id="ProtNLM"/>
    </source>
</evidence>
<dbReference type="EMBL" id="LBPO01000001">
    <property type="protein sequence ID" value="KKP59660.1"/>
    <property type="molecule type" value="Genomic_DNA"/>
</dbReference>
<proteinExistence type="predicted"/>
<sequence>MSKKIITCVVFAIIGLIALQIPFTNIIGSSTKFSMFDFYGPIVGGLVGSTLGLLAVLSTQIINWAIHGFALDTATLIRFLPMLLAVLYFSKKSRLILAVPIIAMIAFWAHPEGRGAWYYALYWLIPVAAYFGHKYTILRALGTTFTAHATGSVLFLYAFNLKTAVWVSLIPVVWKERGLMALGITITFIAFSWLFNYLNKKVTWLHWLHLPKYSTQHK</sequence>
<keyword evidence="1" id="KW-0812">Transmembrane</keyword>
<feature type="transmembrane region" description="Helical" evidence="1">
    <location>
        <begin position="116"/>
        <end position="133"/>
    </location>
</feature>
<feature type="transmembrane region" description="Helical" evidence="1">
    <location>
        <begin position="179"/>
        <end position="198"/>
    </location>
</feature>
<feature type="transmembrane region" description="Helical" evidence="1">
    <location>
        <begin position="6"/>
        <end position="26"/>
    </location>
</feature>
<name>A0A0G0D8S0_9BACT</name>
<dbReference type="Proteomes" id="UP000034927">
    <property type="component" value="Unassembled WGS sequence"/>
</dbReference>
<feature type="transmembrane region" description="Helical" evidence="1">
    <location>
        <begin position="38"/>
        <end position="58"/>
    </location>
</feature>
<protein>
    <recommendedName>
        <fullName evidence="4">ECF transporter S component</fullName>
    </recommendedName>
</protein>
<evidence type="ECO:0000256" key="1">
    <source>
        <dbReference type="SAM" id="Phobius"/>
    </source>
</evidence>
<evidence type="ECO:0000313" key="2">
    <source>
        <dbReference type="EMBL" id="KKP59660.1"/>
    </source>
</evidence>
<organism evidence="2 3">
    <name type="scientific">Candidatus Magasanikbacteria bacterium GW2011_GWC2_34_16</name>
    <dbReference type="NCBI Taxonomy" id="1619045"/>
    <lineage>
        <taxon>Bacteria</taxon>
        <taxon>Candidatus Magasanikiibacteriota</taxon>
    </lineage>
</organism>
<accession>A0A0G0D8S0</accession>
<evidence type="ECO:0000313" key="3">
    <source>
        <dbReference type="Proteomes" id="UP000034927"/>
    </source>
</evidence>
<keyword evidence="1" id="KW-0472">Membrane</keyword>